<feature type="region of interest" description="Disordered" evidence="1">
    <location>
        <begin position="217"/>
        <end position="236"/>
    </location>
</feature>
<dbReference type="PRINTS" id="PR00702">
    <property type="entry name" value="ACRIFLAVINRP"/>
</dbReference>
<name>A0ABV6YM16_UNCEI</name>
<keyword evidence="2" id="KW-0472">Membrane</keyword>
<accession>A0ABV6YM16</accession>
<evidence type="ECO:0000313" key="4">
    <source>
        <dbReference type="Proteomes" id="UP001593833"/>
    </source>
</evidence>
<feature type="region of interest" description="Disordered" evidence="1">
    <location>
        <begin position="189"/>
        <end position="208"/>
    </location>
</feature>
<dbReference type="Pfam" id="PF00873">
    <property type="entry name" value="ACR_tran"/>
    <property type="match status" value="2"/>
</dbReference>
<dbReference type="Proteomes" id="UP001593833">
    <property type="component" value="Unassembled WGS sequence"/>
</dbReference>
<keyword evidence="2" id="KW-0812">Transmembrane</keyword>
<feature type="transmembrane region" description="Helical" evidence="2">
    <location>
        <begin position="762"/>
        <end position="781"/>
    </location>
</feature>
<dbReference type="PANTHER" id="PTHR32063">
    <property type="match status" value="1"/>
</dbReference>
<protein>
    <submittedName>
        <fullName evidence="3">Efflux RND transporter permease subunit</fullName>
    </submittedName>
</protein>
<evidence type="ECO:0000313" key="3">
    <source>
        <dbReference type="EMBL" id="MFC1573357.1"/>
    </source>
</evidence>
<dbReference type="Gene3D" id="3.30.2090.10">
    <property type="entry name" value="Multidrug efflux transporter AcrB TolC docking domain, DN and DC subdomains"/>
    <property type="match status" value="1"/>
</dbReference>
<dbReference type="PANTHER" id="PTHR32063:SF0">
    <property type="entry name" value="SWARMING MOTILITY PROTEIN SWRC"/>
    <property type="match status" value="1"/>
</dbReference>
<feature type="transmembrane region" description="Helical" evidence="2">
    <location>
        <begin position="256"/>
        <end position="273"/>
    </location>
</feature>
<feature type="transmembrane region" description="Helical" evidence="2">
    <location>
        <begin position="82"/>
        <end position="106"/>
    </location>
</feature>
<dbReference type="SUPFAM" id="SSF82714">
    <property type="entry name" value="Multidrug efflux transporter AcrB TolC docking domain, DN and DC subdomains"/>
    <property type="match status" value="1"/>
</dbReference>
<feature type="transmembrane region" description="Helical" evidence="2">
    <location>
        <begin position="660"/>
        <end position="678"/>
    </location>
</feature>
<feature type="transmembrane region" description="Helical" evidence="2">
    <location>
        <begin position="793"/>
        <end position="819"/>
    </location>
</feature>
<dbReference type="Gene3D" id="3.30.70.1430">
    <property type="entry name" value="Multidrug efflux transporter AcrB pore domain"/>
    <property type="match status" value="1"/>
</dbReference>
<proteinExistence type="predicted"/>
<dbReference type="SUPFAM" id="SSF82693">
    <property type="entry name" value="Multidrug efflux transporter AcrB pore domain, PN1, PN2, PC1 and PC2 subdomains"/>
    <property type="match status" value="1"/>
</dbReference>
<dbReference type="EMBL" id="JBHPKH010000133">
    <property type="protein sequence ID" value="MFC1573357.1"/>
    <property type="molecule type" value="Genomic_DNA"/>
</dbReference>
<feature type="transmembrane region" description="Helical" evidence="2">
    <location>
        <begin position="56"/>
        <end position="76"/>
    </location>
</feature>
<feature type="transmembrane region" description="Helical" evidence="2">
    <location>
        <begin position="127"/>
        <end position="148"/>
    </location>
</feature>
<feature type="transmembrane region" description="Helical" evidence="2">
    <location>
        <begin position="279"/>
        <end position="298"/>
    </location>
</feature>
<organism evidence="3 4">
    <name type="scientific">Eiseniibacteriota bacterium</name>
    <dbReference type="NCBI Taxonomy" id="2212470"/>
    <lineage>
        <taxon>Bacteria</taxon>
        <taxon>Candidatus Eiseniibacteriota</taxon>
    </lineage>
</organism>
<keyword evidence="2" id="KW-1133">Transmembrane helix</keyword>
<feature type="compositionally biased region" description="Polar residues" evidence="1">
    <location>
        <begin position="221"/>
        <end position="231"/>
    </location>
</feature>
<dbReference type="Gene3D" id="3.30.70.1440">
    <property type="entry name" value="Multidrug efflux transporter AcrB pore domain"/>
    <property type="match status" value="1"/>
</dbReference>
<sequence length="823" mass="89202">EQLGRSLPEGVDTQVLFDQSTFIEQSLGEVRSNALFGGLLAIFILYLFLRERRSTLIVGLVIPISIMATFFVMQQLGVSLNIMSLGGLALGIGMLVDNAIVVLEAVNRQRLKGFSTWDATRQGANEVSRAVTASTLTTVAVFLPIIFVEGIAGQIFRDQALTVTSSLLVSLLAALTLIPVLSSLGQRAKEKSAGTDTPPGTPSPLAESLAAAPGEAGLSSRFSTKPPSSTVRDPDTGRLREEPWTFRRVLRTIGRVILFPFVIIMRVLCYVLRWVGRAIVVLFLGVLVKAIRVVLWLIGKALWILLRPAQAIFDRVWDFLANAYPGVLASALEHRARTLLIAGVLACGAALLVPKLGIELVPPFSQGEFTFELEMPPGTPLAVTEQAVQKIERDLAKDSRIEKLFASIGENPDIGGTSTEHRENIARLSLAIANPGDRGQEATVIEAVRRRLALDPGIRYTFHRPTYFSFKTPIEVHVYGHDLDVVAGYASLLVREMQTVPGLRDVRSSLEDGSPEVQINFRRERMAALDLDLESVSRTLRNKIRGEVATRLKERDRQLDILVRTANAAEINVDQVENLVVSQVDGVPIPLSTVADVSLGQGPSQITHIGQQRAAVVRANLAGRDLGGASRDIEELLRRNPAPHALEVNLGGQNREISTSFRSLALAVFLAIFMVYLVMASQFESFLHPFVILFAVPLGLVGVVFALVLTGTAVSVVVLIGVVMLTGIVVNNAIVLIDFINQRRRAGLAKIEAILEGAQARLRPIFMTTLTTVLALLPMALGLGQGAELRAPMAIAVIGGLTLATLLTLVVIPVVYASLDRRP</sequence>
<dbReference type="SUPFAM" id="SSF82866">
    <property type="entry name" value="Multidrug efflux transporter AcrB transmembrane domain"/>
    <property type="match status" value="2"/>
</dbReference>
<evidence type="ECO:0000256" key="2">
    <source>
        <dbReference type="SAM" id="Phobius"/>
    </source>
</evidence>
<gene>
    <name evidence="3" type="ORF">ACFL6M_07145</name>
</gene>
<feature type="transmembrane region" description="Helical" evidence="2">
    <location>
        <begin position="30"/>
        <end position="49"/>
    </location>
</feature>
<feature type="transmembrane region" description="Helical" evidence="2">
    <location>
        <begin position="716"/>
        <end position="741"/>
    </location>
</feature>
<dbReference type="Gene3D" id="1.20.1640.10">
    <property type="entry name" value="Multidrug efflux transporter AcrB transmembrane domain"/>
    <property type="match status" value="3"/>
</dbReference>
<feature type="transmembrane region" description="Helical" evidence="2">
    <location>
        <begin position="690"/>
        <end position="710"/>
    </location>
</feature>
<comment type="caution">
    <text evidence="3">The sequence shown here is derived from an EMBL/GenBank/DDBJ whole genome shotgun (WGS) entry which is preliminary data.</text>
</comment>
<evidence type="ECO:0000256" key="1">
    <source>
        <dbReference type="SAM" id="MobiDB-lite"/>
    </source>
</evidence>
<reference evidence="3 4" key="1">
    <citation type="submission" date="2024-09" db="EMBL/GenBank/DDBJ databases">
        <authorList>
            <person name="D'Angelo T."/>
        </authorList>
    </citation>
    <scope>NUCLEOTIDE SEQUENCE [LARGE SCALE GENOMIC DNA]</scope>
    <source>
        <strain evidence="3">SAG AM-320-E07</strain>
    </source>
</reference>
<feature type="non-terminal residue" evidence="3">
    <location>
        <position position="1"/>
    </location>
</feature>
<dbReference type="InterPro" id="IPR001036">
    <property type="entry name" value="Acrflvin-R"/>
</dbReference>
<feature type="transmembrane region" description="Helical" evidence="2">
    <location>
        <begin position="160"/>
        <end position="181"/>
    </location>
</feature>
<feature type="transmembrane region" description="Helical" evidence="2">
    <location>
        <begin position="339"/>
        <end position="358"/>
    </location>
</feature>
<dbReference type="InterPro" id="IPR027463">
    <property type="entry name" value="AcrB_DN_DC_subdom"/>
</dbReference>
<keyword evidence="4" id="KW-1185">Reference proteome</keyword>